<evidence type="ECO:0000313" key="9">
    <source>
        <dbReference type="EMBL" id="OTP11154.1"/>
    </source>
</evidence>
<comment type="similarity">
    <text evidence="2">Belongs to the ABC transporter superfamily.</text>
</comment>
<protein>
    <recommendedName>
        <fullName evidence="8">ABC transporter domain-containing protein</fullName>
    </recommendedName>
</protein>
<dbReference type="InterPro" id="IPR003439">
    <property type="entry name" value="ABC_transporter-like_ATP-bd"/>
</dbReference>
<reference evidence="9 10" key="1">
    <citation type="submission" date="2017-05" db="EMBL/GenBank/DDBJ databases">
        <title>The Genome Sequence of Enterococcus sp. 10A9_DIV0425.</title>
        <authorList>
            <consortium name="The Broad Institute Genomics Platform"/>
            <consortium name="The Broad Institute Genomic Center for Infectious Diseases"/>
            <person name="Earl A."/>
            <person name="Manson A."/>
            <person name="Schwartman J."/>
            <person name="Gilmore M."/>
            <person name="Abouelleil A."/>
            <person name="Cao P."/>
            <person name="Chapman S."/>
            <person name="Cusick C."/>
            <person name="Shea T."/>
            <person name="Young S."/>
            <person name="Neafsey D."/>
            <person name="Nusbaum C."/>
            <person name="Birren B."/>
        </authorList>
    </citation>
    <scope>NUCLEOTIDE SEQUENCE [LARGE SCALE GENOMIC DNA]</scope>
    <source>
        <strain evidence="9 10">10A9_DIV0425</strain>
    </source>
</reference>
<keyword evidence="5" id="KW-0547">Nucleotide-binding</keyword>
<dbReference type="InterPro" id="IPR003593">
    <property type="entry name" value="AAA+_ATPase"/>
</dbReference>
<proteinExistence type="inferred from homology"/>
<evidence type="ECO:0000256" key="3">
    <source>
        <dbReference type="ARBA" id="ARBA00022448"/>
    </source>
</evidence>
<feature type="domain" description="ABC transporter" evidence="8">
    <location>
        <begin position="3"/>
        <end position="247"/>
    </location>
</feature>
<evidence type="ECO:0000256" key="6">
    <source>
        <dbReference type="ARBA" id="ARBA00022840"/>
    </source>
</evidence>
<dbReference type="PROSITE" id="PS50893">
    <property type="entry name" value="ABC_TRANSPORTER_2"/>
    <property type="match status" value="1"/>
</dbReference>
<name>A0A242K1K4_9ENTE</name>
<organism evidence="9 10">
    <name type="scientific">Candidatus Enterococcus wittei</name>
    <dbReference type="NCBI Taxonomy" id="1987383"/>
    <lineage>
        <taxon>Bacteria</taxon>
        <taxon>Bacillati</taxon>
        <taxon>Bacillota</taxon>
        <taxon>Bacilli</taxon>
        <taxon>Lactobacillales</taxon>
        <taxon>Enterococcaceae</taxon>
        <taxon>Enterococcus</taxon>
    </lineage>
</organism>
<dbReference type="GO" id="GO:0005524">
    <property type="term" value="F:ATP binding"/>
    <property type="evidence" value="ECO:0007669"/>
    <property type="project" value="UniProtKB-KW"/>
</dbReference>
<accession>A0A242K1K4</accession>
<keyword evidence="7" id="KW-0472">Membrane</keyword>
<dbReference type="GO" id="GO:0005886">
    <property type="term" value="C:plasma membrane"/>
    <property type="evidence" value="ECO:0007669"/>
    <property type="project" value="UniProtKB-SubCell"/>
</dbReference>
<dbReference type="RefSeq" id="WP_086284394.1">
    <property type="nucleotide sequence ID" value="NZ_NGMO01000002.1"/>
</dbReference>
<evidence type="ECO:0000256" key="4">
    <source>
        <dbReference type="ARBA" id="ARBA00022475"/>
    </source>
</evidence>
<dbReference type="Gene3D" id="3.40.50.300">
    <property type="entry name" value="P-loop containing nucleotide triphosphate hydrolases"/>
    <property type="match status" value="1"/>
</dbReference>
<keyword evidence="3" id="KW-0813">Transport</keyword>
<evidence type="ECO:0000256" key="7">
    <source>
        <dbReference type="ARBA" id="ARBA00023136"/>
    </source>
</evidence>
<dbReference type="PANTHER" id="PTHR43297">
    <property type="entry name" value="OLIGOPEPTIDE TRANSPORT ATP-BINDING PROTEIN APPD"/>
    <property type="match status" value="1"/>
</dbReference>
<dbReference type="GO" id="GO:0016887">
    <property type="term" value="F:ATP hydrolysis activity"/>
    <property type="evidence" value="ECO:0007669"/>
    <property type="project" value="InterPro"/>
</dbReference>
<dbReference type="Pfam" id="PF00005">
    <property type="entry name" value="ABC_tran"/>
    <property type="match status" value="1"/>
</dbReference>
<dbReference type="EMBL" id="NGMO01000002">
    <property type="protein sequence ID" value="OTP11154.1"/>
    <property type="molecule type" value="Genomic_DNA"/>
</dbReference>
<dbReference type="AlphaFoldDB" id="A0A242K1K4"/>
<dbReference type="SMART" id="SM00382">
    <property type="entry name" value="AAA"/>
    <property type="match status" value="1"/>
</dbReference>
<evidence type="ECO:0000259" key="8">
    <source>
        <dbReference type="PROSITE" id="PS50893"/>
    </source>
</evidence>
<evidence type="ECO:0000313" key="10">
    <source>
        <dbReference type="Proteomes" id="UP000194933"/>
    </source>
</evidence>
<dbReference type="SUPFAM" id="SSF52540">
    <property type="entry name" value="P-loop containing nucleoside triphosphate hydrolases"/>
    <property type="match status" value="1"/>
</dbReference>
<comment type="caution">
    <text evidence="9">The sequence shown here is derived from an EMBL/GenBank/DDBJ whole genome shotgun (WGS) entry which is preliminary data.</text>
</comment>
<dbReference type="Proteomes" id="UP000194933">
    <property type="component" value="Unassembled WGS sequence"/>
</dbReference>
<comment type="subcellular location">
    <subcellularLocation>
        <location evidence="1">Cell membrane</location>
        <topology evidence="1">Peripheral membrane protein</topology>
    </subcellularLocation>
</comment>
<dbReference type="STRING" id="1987383.A5844_001288"/>
<evidence type="ECO:0000256" key="2">
    <source>
        <dbReference type="ARBA" id="ARBA00005417"/>
    </source>
</evidence>
<gene>
    <name evidence="9" type="ORF">A5844_001288</name>
</gene>
<keyword evidence="10" id="KW-1185">Reference proteome</keyword>
<keyword evidence="6" id="KW-0067">ATP-binding</keyword>
<sequence>MEICVDNLTVNENTKNKLLENISFVAKSTQTLGIIGPSGSGKTTLLHALAGITNANLQVSGVITYTDQERVQQQLTEKSAIKKHLSLGYVPQDAMNVFDPIEKMQKQFLETFCENGWSIKEGEKKTQHILENFQLNEKVLTQYPHELSGGILQRCAVGIALEMEPQILLADEPTSSLDSHTKQFILKKLDEYTRQNNTILLLTSHEYSVIQMMCDDLLILKRGQCAYFGSIKQAETDPKAVFYSEIKEIDEVLTNHVKELWRI</sequence>
<dbReference type="InterPro" id="IPR027417">
    <property type="entry name" value="P-loop_NTPase"/>
</dbReference>
<keyword evidence="4" id="KW-1003">Cell membrane</keyword>
<dbReference type="PANTHER" id="PTHR43297:SF2">
    <property type="entry name" value="DIPEPTIDE TRANSPORT ATP-BINDING PROTEIN DPPD"/>
    <property type="match status" value="1"/>
</dbReference>
<evidence type="ECO:0000256" key="1">
    <source>
        <dbReference type="ARBA" id="ARBA00004202"/>
    </source>
</evidence>
<evidence type="ECO:0000256" key="5">
    <source>
        <dbReference type="ARBA" id="ARBA00022741"/>
    </source>
</evidence>
<dbReference type="InterPro" id="IPR050388">
    <property type="entry name" value="ABC_Ni/Peptide_Import"/>
</dbReference>